<dbReference type="PANTHER" id="PTHR12110:SF53">
    <property type="entry name" value="BLR5974 PROTEIN"/>
    <property type="match status" value="1"/>
</dbReference>
<organism evidence="2 3">
    <name type="scientific">Thalassoglobus polymorphus</name>
    <dbReference type="NCBI Taxonomy" id="2527994"/>
    <lineage>
        <taxon>Bacteria</taxon>
        <taxon>Pseudomonadati</taxon>
        <taxon>Planctomycetota</taxon>
        <taxon>Planctomycetia</taxon>
        <taxon>Planctomycetales</taxon>
        <taxon>Planctomycetaceae</taxon>
        <taxon>Thalassoglobus</taxon>
    </lineage>
</organism>
<keyword evidence="2" id="KW-0413">Isomerase</keyword>
<dbReference type="Pfam" id="PF01261">
    <property type="entry name" value="AP_endonuc_2"/>
    <property type="match status" value="1"/>
</dbReference>
<dbReference type="AlphaFoldDB" id="A0A517QKL8"/>
<evidence type="ECO:0000259" key="1">
    <source>
        <dbReference type="Pfam" id="PF01261"/>
    </source>
</evidence>
<gene>
    <name evidence="2" type="ORF">Mal48_13080</name>
</gene>
<evidence type="ECO:0000313" key="3">
    <source>
        <dbReference type="Proteomes" id="UP000315724"/>
    </source>
</evidence>
<feature type="domain" description="Xylose isomerase-like TIM barrel" evidence="1">
    <location>
        <begin position="31"/>
        <end position="262"/>
    </location>
</feature>
<proteinExistence type="predicted"/>
<dbReference type="PANTHER" id="PTHR12110">
    <property type="entry name" value="HYDROXYPYRUVATE ISOMERASE"/>
    <property type="match status" value="1"/>
</dbReference>
<protein>
    <submittedName>
        <fullName evidence="2">Xylose isomerase-like TIM barrel</fullName>
    </submittedName>
</protein>
<dbReference type="RefSeq" id="WP_145197104.1">
    <property type="nucleotide sequence ID" value="NZ_CP036267.1"/>
</dbReference>
<dbReference type="KEGG" id="tpol:Mal48_13080"/>
<sequence>MSANPEVILSAFADEAANRKTAVEQMASLAALGLKYYSPRFVDVTGSGEVKHVVELSDEELSQLKEIHAEYGMSVASIGSRIGKIKLLDQEDGSHNVFVPFDEYMETEVANTIRAALALDAKLIRGFSFYQPKGEAPDGYVDQAVELVAKITDEFAKHGIVYGLEVEANLIGQNGKMLAELATKINRENLVVIYDGGNLSSQNMSPVQCFEEYELMRPHIGWIHIKDYEIDPTMEWLGYVDEERLKNFVPADVGDSGHEAILRDFRNHIPALDERMKKLGGPGVFLELEPHLKGGGQFGGFSGPDGMGVAVRALCSLLDYTNIDYRLRNMADIKELRGF</sequence>
<dbReference type="Proteomes" id="UP000315724">
    <property type="component" value="Chromosome"/>
</dbReference>
<reference evidence="2 3" key="1">
    <citation type="submission" date="2019-02" db="EMBL/GenBank/DDBJ databases">
        <title>Deep-cultivation of Planctomycetes and their phenomic and genomic characterization uncovers novel biology.</title>
        <authorList>
            <person name="Wiegand S."/>
            <person name="Jogler M."/>
            <person name="Boedeker C."/>
            <person name="Pinto D."/>
            <person name="Vollmers J."/>
            <person name="Rivas-Marin E."/>
            <person name="Kohn T."/>
            <person name="Peeters S.H."/>
            <person name="Heuer A."/>
            <person name="Rast P."/>
            <person name="Oberbeckmann S."/>
            <person name="Bunk B."/>
            <person name="Jeske O."/>
            <person name="Meyerdierks A."/>
            <person name="Storesund J.E."/>
            <person name="Kallscheuer N."/>
            <person name="Luecker S."/>
            <person name="Lage O.M."/>
            <person name="Pohl T."/>
            <person name="Merkel B.J."/>
            <person name="Hornburger P."/>
            <person name="Mueller R.-W."/>
            <person name="Bruemmer F."/>
            <person name="Labrenz M."/>
            <person name="Spormann A.M."/>
            <person name="Op den Camp H."/>
            <person name="Overmann J."/>
            <person name="Amann R."/>
            <person name="Jetten M.S.M."/>
            <person name="Mascher T."/>
            <person name="Medema M.H."/>
            <person name="Devos D.P."/>
            <person name="Kaster A.-K."/>
            <person name="Ovreas L."/>
            <person name="Rohde M."/>
            <person name="Galperin M.Y."/>
            <person name="Jogler C."/>
        </authorList>
    </citation>
    <scope>NUCLEOTIDE SEQUENCE [LARGE SCALE GENOMIC DNA]</scope>
    <source>
        <strain evidence="2 3">Mal48</strain>
    </source>
</reference>
<dbReference type="Gene3D" id="3.20.20.150">
    <property type="entry name" value="Divalent-metal-dependent TIM barrel enzymes"/>
    <property type="match status" value="1"/>
</dbReference>
<name>A0A517QKL8_9PLAN</name>
<dbReference type="OrthoDB" id="9815124at2"/>
<evidence type="ECO:0000313" key="2">
    <source>
        <dbReference type="EMBL" id="QDT32067.1"/>
    </source>
</evidence>
<dbReference type="InterPro" id="IPR036237">
    <property type="entry name" value="Xyl_isomerase-like_sf"/>
</dbReference>
<accession>A0A517QKL8</accession>
<dbReference type="InterPro" id="IPR013022">
    <property type="entry name" value="Xyl_isomerase-like_TIM-brl"/>
</dbReference>
<keyword evidence="3" id="KW-1185">Reference proteome</keyword>
<dbReference type="SUPFAM" id="SSF51658">
    <property type="entry name" value="Xylose isomerase-like"/>
    <property type="match status" value="1"/>
</dbReference>
<dbReference type="InterPro" id="IPR050312">
    <property type="entry name" value="IolE/XylAMocC-like"/>
</dbReference>
<dbReference type="EMBL" id="CP036267">
    <property type="protein sequence ID" value="QDT32067.1"/>
    <property type="molecule type" value="Genomic_DNA"/>
</dbReference>
<dbReference type="GO" id="GO:0016853">
    <property type="term" value="F:isomerase activity"/>
    <property type="evidence" value="ECO:0007669"/>
    <property type="project" value="UniProtKB-KW"/>
</dbReference>